<evidence type="ECO:0000313" key="3">
    <source>
        <dbReference type="Proteomes" id="UP000008177"/>
    </source>
</evidence>
<dbReference type="HOGENOM" id="CLU_2996317_0_0_1"/>
<proteinExistence type="predicted"/>
<dbReference type="InParanoid" id="G2YNY2"/>
<evidence type="ECO:0000313" key="2">
    <source>
        <dbReference type="EMBL" id="CCD53330.1"/>
    </source>
</evidence>
<keyword evidence="1" id="KW-1133">Transmembrane helix</keyword>
<name>G2YNY2_BOTF4</name>
<gene>
    <name evidence="2" type="ORF">BofuT4_uP123490.1</name>
</gene>
<keyword evidence="1" id="KW-0472">Membrane</keyword>
<dbReference type="Proteomes" id="UP000008177">
    <property type="component" value="Unplaced contigs"/>
</dbReference>
<feature type="transmembrane region" description="Helical" evidence="1">
    <location>
        <begin position="6"/>
        <end position="25"/>
    </location>
</feature>
<sequence>MLFVPIVFNARVVIIIIAISVPFPFSSLAHHHHITHHTSHITYPHLCSDRKRKERAE</sequence>
<evidence type="ECO:0000256" key="1">
    <source>
        <dbReference type="SAM" id="Phobius"/>
    </source>
</evidence>
<protein>
    <submittedName>
        <fullName evidence="2">Uncharacterized protein</fullName>
    </submittedName>
</protein>
<organism evidence="2 3">
    <name type="scientific">Botryotinia fuckeliana (strain T4)</name>
    <name type="common">Noble rot fungus</name>
    <name type="synonym">Botrytis cinerea</name>
    <dbReference type="NCBI Taxonomy" id="999810"/>
    <lineage>
        <taxon>Eukaryota</taxon>
        <taxon>Fungi</taxon>
        <taxon>Dikarya</taxon>
        <taxon>Ascomycota</taxon>
        <taxon>Pezizomycotina</taxon>
        <taxon>Leotiomycetes</taxon>
        <taxon>Helotiales</taxon>
        <taxon>Sclerotiniaceae</taxon>
        <taxon>Botrytis</taxon>
    </lineage>
</organism>
<dbReference type="EMBL" id="FQ790346">
    <property type="protein sequence ID" value="CCD53330.1"/>
    <property type="molecule type" value="Genomic_DNA"/>
</dbReference>
<keyword evidence="1" id="KW-0812">Transmembrane</keyword>
<dbReference type="AlphaFoldDB" id="G2YNY2"/>
<accession>G2YNY2</accession>
<reference evidence="3" key="1">
    <citation type="journal article" date="2011" name="PLoS Genet.">
        <title>Genomic analysis of the necrotrophic fungal pathogens Sclerotinia sclerotiorum and Botrytis cinerea.</title>
        <authorList>
            <person name="Amselem J."/>
            <person name="Cuomo C.A."/>
            <person name="van Kan J.A."/>
            <person name="Viaud M."/>
            <person name="Benito E.P."/>
            <person name="Couloux A."/>
            <person name="Coutinho P.M."/>
            <person name="de Vries R.P."/>
            <person name="Dyer P.S."/>
            <person name="Fillinger S."/>
            <person name="Fournier E."/>
            <person name="Gout L."/>
            <person name="Hahn M."/>
            <person name="Kohn L."/>
            <person name="Lapalu N."/>
            <person name="Plummer K.M."/>
            <person name="Pradier J.M."/>
            <person name="Quevillon E."/>
            <person name="Sharon A."/>
            <person name="Simon A."/>
            <person name="ten Have A."/>
            <person name="Tudzynski B."/>
            <person name="Tudzynski P."/>
            <person name="Wincker P."/>
            <person name="Andrew M."/>
            <person name="Anthouard V."/>
            <person name="Beever R.E."/>
            <person name="Beffa R."/>
            <person name="Benoit I."/>
            <person name="Bouzid O."/>
            <person name="Brault B."/>
            <person name="Chen Z."/>
            <person name="Choquer M."/>
            <person name="Collemare J."/>
            <person name="Cotton P."/>
            <person name="Danchin E.G."/>
            <person name="Da Silva C."/>
            <person name="Gautier A."/>
            <person name="Giraud C."/>
            <person name="Giraud T."/>
            <person name="Gonzalez C."/>
            <person name="Grossetete S."/>
            <person name="Guldener U."/>
            <person name="Henrissat B."/>
            <person name="Howlett B.J."/>
            <person name="Kodira C."/>
            <person name="Kretschmer M."/>
            <person name="Lappartient A."/>
            <person name="Leroch M."/>
            <person name="Levis C."/>
            <person name="Mauceli E."/>
            <person name="Neuveglise C."/>
            <person name="Oeser B."/>
            <person name="Pearson M."/>
            <person name="Poulain J."/>
            <person name="Poussereau N."/>
            <person name="Quesneville H."/>
            <person name="Rascle C."/>
            <person name="Schumacher J."/>
            <person name="Segurens B."/>
            <person name="Sexton A."/>
            <person name="Silva E."/>
            <person name="Sirven C."/>
            <person name="Soanes D.M."/>
            <person name="Talbot N.J."/>
            <person name="Templeton M."/>
            <person name="Yandava C."/>
            <person name="Yarden O."/>
            <person name="Zeng Q."/>
            <person name="Rollins J.A."/>
            <person name="Lebrun M.H."/>
            <person name="Dickman M."/>
        </authorList>
    </citation>
    <scope>NUCLEOTIDE SEQUENCE [LARGE SCALE GENOMIC DNA]</scope>
    <source>
        <strain evidence="3">T4</strain>
    </source>
</reference>